<protein>
    <submittedName>
        <fullName evidence="2">Uncharacterized protein</fullName>
    </submittedName>
</protein>
<feature type="region of interest" description="Disordered" evidence="1">
    <location>
        <begin position="25"/>
        <end position="78"/>
    </location>
</feature>
<gene>
    <name evidence="2" type="ORF">GCM10010249_03240</name>
</gene>
<comment type="caution">
    <text evidence="2">The sequence shown here is derived from an EMBL/GenBank/DDBJ whole genome shotgun (WGS) entry which is preliminary data.</text>
</comment>
<sequence>MSLQDDVAAVRRRLDDLARSIGQLERDLARQRPEADRRPDAAPGRPEGLVPLSGPPYGTSPGRDPDDEGPGARRRGAP</sequence>
<dbReference type="RefSeq" id="WP_189529406.1">
    <property type="nucleotide sequence ID" value="NZ_BMSV01000001.1"/>
</dbReference>
<accession>A0A918EJ84</accession>
<dbReference type="EMBL" id="BMSV01000001">
    <property type="protein sequence ID" value="GGP88920.1"/>
    <property type="molecule type" value="Genomic_DNA"/>
</dbReference>
<reference evidence="2" key="1">
    <citation type="journal article" date="2014" name="Int. J. Syst. Evol. Microbiol.">
        <title>Complete genome sequence of Corynebacterium casei LMG S-19264T (=DSM 44701T), isolated from a smear-ripened cheese.</title>
        <authorList>
            <consortium name="US DOE Joint Genome Institute (JGI-PGF)"/>
            <person name="Walter F."/>
            <person name="Albersmeier A."/>
            <person name="Kalinowski J."/>
            <person name="Ruckert C."/>
        </authorList>
    </citation>
    <scope>NUCLEOTIDE SEQUENCE</scope>
    <source>
        <strain evidence="2">JCM 4335</strain>
    </source>
</reference>
<evidence type="ECO:0000313" key="2">
    <source>
        <dbReference type="EMBL" id="GGP88920.1"/>
    </source>
</evidence>
<evidence type="ECO:0000313" key="3">
    <source>
        <dbReference type="Proteomes" id="UP000654123"/>
    </source>
</evidence>
<dbReference type="AlphaFoldDB" id="A0A918EJ84"/>
<evidence type="ECO:0000256" key="1">
    <source>
        <dbReference type="SAM" id="MobiDB-lite"/>
    </source>
</evidence>
<proteinExistence type="predicted"/>
<reference evidence="2" key="2">
    <citation type="submission" date="2020-09" db="EMBL/GenBank/DDBJ databases">
        <authorList>
            <person name="Sun Q."/>
            <person name="Ohkuma M."/>
        </authorList>
    </citation>
    <scope>NUCLEOTIDE SEQUENCE</scope>
    <source>
        <strain evidence="2">JCM 4335</strain>
    </source>
</reference>
<organism evidence="2 3">
    <name type="scientific">Streptomyces roseolilacinus</name>
    <dbReference type="NCBI Taxonomy" id="66904"/>
    <lineage>
        <taxon>Bacteria</taxon>
        <taxon>Bacillati</taxon>
        <taxon>Actinomycetota</taxon>
        <taxon>Actinomycetes</taxon>
        <taxon>Kitasatosporales</taxon>
        <taxon>Streptomycetaceae</taxon>
        <taxon>Streptomyces</taxon>
    </lineage>
</organism>
<feature type="compositionally biased region" description="Basic and acidic residues" evidence="1">
    <location>
        <begin position="25"/>
        <end position="40"/>
    </location>
</feature>
<dbReference type="Proteomes" id="UP000654123">
    <property type="component" value="Unassembled WGS sequence"/>
</dbReference>
<keyword evidence="3" id="KW-1185">Reference proteome</keyword>
<name>A0A918EJ84_9ACTN</name>